<evidence type="ECO:0000256" key="1">
    <source>
        <dbReference type="SAM" id="Phobius"/>
    </source>
</evidence>
<comment type="caution">
    <text evidence="2">The sequence shown here is derived from an EMBL/GenBank/DDBJ whole genome shotgun (WGS) entry which is preliminary data.</text>
</comment>
<feature type="transmembrane region" description="Helical" evidence="1">
    <location>
        <begin position="103"/>
        <end position="124"/>
    </location>
</feature>
<sequence length="129" mass="14581">MAEVATQSGGGLFSPEALLMLSIFGVLDIIDFFLGSILVVDIIAILVYSAWTYFRGQAKKASETQAQIEAARKTREEKRQQFGEKKKVRQASLAKRGKWLRKVLFILEWIPIVGMIPGWTLMVYSELKD</sequence>
<name>A0A1G2DVQ6_9BACT</name>
<feature type="transmembrane region" description="Helical" evidence="1">
    <location>
        <begin position="18"/>
        <end position="51"/>
    </location>
</feature>
<gene>
    <name evidence="2" type="ORF">A2Z78_02000</name>
</gene>
<reference evidence="2 3" key="1">
    <citation type="journal article" date="2016" name="Nat. Commun.">
        <title>Thousands of microbial genomes shed light on interconnected biogeochemical processes in an aquifer system.</title>
        <authorList>
            <person name="Anantharaman K."/>
            <person name="Brown C.T."/>
            <person name="Hug L.A."/>
            <person name="Sharon I."/>
            <person name="Castelle C.J."/>
            <person name="Probst A.J."/>
            <person name="Thomas B.C."/>
            <person name="Singh A."/>
            <person name="Wilkins M.J."/>
            <person name="Karaoz U."/>
            <person name="Brodie E.L."/>
            <person name="Williams K.H."/>
            <person name="Hubbard S.S."/>
            <person name="Banfield J.F."/>
        </authorList>
    </citation>
    <scope>NUCLEOTIDE SEQUENCE [LARGE SCALE GENOMIC DNA]</scope>
</reference>
<keyword evidence="1" id="KW-0472">Membrane</keyword>
<organism evidence="2 3">
    <name type="scientific">Candidatus Nealsonbacteria bacterium RBG_13_36_15</name>
    <dbReference type="NCBI Taxonomy" id="1801660"/>
    <lineage>
        <taxon>Bacteria</taxon>
        <taxon>Candidatus Nealsoniibacteriota</taxon>
    </lineage>
</organism>
<evidence type="ECO:0000313" key="2">
    <source>
        <dbReference type="EMBL" id="OGZ17647.1"/>
    </source>
</evidence>
<evidence type="ECO:0000313" key="3">
    <source>
        <dbReference type="Proteomes" id="UP000176752"/>
    </source>
</evidence>
<accession>A0A1G2DVQ6</accession>
<keyword evidence="1" id="KW-0812">Transmembrane</keyword>
<dbReference type="EMBL" id="MHLV01000018">
    <property type="protein sequence ID" value="OGZ17647.1"/>
    <property type="molecule type" value="Genomic_DNA"/>
</dbReference>
<proteinExistence type="predicted"/>
<keyword evidence="1" id="KW-1133">Transmembrane helix</keyword>
<dbReference type="Proteomes" id="UP000176752">
    <property type="component" value="Unassembled WGS sequence"/>
</dbReference>
<protein>
    <submittedName>
        <fullName evidence="2">Uncharacterized protein</fullName>
    </submittedName>
</protein>
<dbReference type="AlphaFoldDB" id="A0A1G2DVQ6"/>
<dbReference type="STRING" id="1801660.A2Z78_02000"/>